<evidence type="ECO:0000256" key="4">
    <source>
        <dbReference type="ARBA" id="ARBA00022630"/>
    </source>
</evidence>
<evidence type="ECO:0000256" key="6">
    <source>
        <dbReference type="ARBA" id="ARBA00022991"/>
    </source>
</evidence>
<dbReference type="Gene3D" id="1.10.579.10">
    <property type="entry name" value="DNA Cyclobutane Dipyrimidine Photolyase, subunit A, domain 3"/>
    <property type="match status" value="1"/>
</dbReference>
<dbReference type="Gene3D" id="1.25.40.80">
    <property type="match status" value="1"/>
</dbReference>
<feature type="binding site" evidence="8">
    <location>
        <position position="237"/>
    </location>
    <ligand>
        <name>FAD</name>
        <dbReference type="ChEBI" id="CHEBI:57692"/>
    </ligand>
</feature>
<comment type="caution">
    <text evidence="12">The sequence shown here is derived from an EMBL/GenBank/DDBJ whole genome shotgun (WGS) entry which is preliminary data.</text>
</comment>
<dbReference type="GO" id="GO:0071949">
    <property type="term" value="F:FAD binding"/>
    <property type="evidence" value="ECO:0007669"/>
    <property type="project" value="TreeGrafter"/>
</dbReference>
<feature type="site" description="Electron transfer via tryptophanyl radical" evidence="9">
    <location>
        <position position="372"/>
    </location>
</feature>
<protein>
    <recommendedName>
        <fullName evidence="3">Deoxyribodipyrimidine photo-lyase</fullName>
        <ecNumber evidence="2">4.1.99.3</ecNumber>
    </recommendedName>
</protein>
<dbReference type="InterPro" id="IPR006050">
    <property type="entry name" value="DNA_photolyase_N"/>
</dbReference>
<keyword evidence="6 10" id="KW-0157">Chromophore</keyword>
<keyword evidence="4 8" id="KW-0285">Flavoprotein</keyword>
<feature type="binding site" evidence="8">
    <location>
        <position position="285"/>
    </location>
    <ligand>
        <name>FAD</name>
        <dbReference type="ChEBI" id="CHEBI:57692"/>
    </ligand>
</feature>
<dbReference type="PROSITE" id="PS51645">
    <property type="entry name" value="PHR_CRY_ALPHA_BETA"/>
    <property type="match status" value="1"/>
</dbReference>
<dbReference type="PROSITE" id="PS00394">
    <property type="entry name" value="DNA_PHOTOLYASES_1_1"/>
    <property type="match status" value="1"/>
</dbReference>
<proteinExistence type="inferred from homology"/>
<comment type="catalytic activity">
    <reaction evidence="7">
        <text>cyclobutadipyrimidine (in DNA) = 2 pyrimidine residues (in DNA).</text>
        <dbReference type="EC" id="4.1.99.3"/>
    </reaction>
</comment>
<dbReference type="EC" id="4.1.99.3" evidence="2"/>
<evidence type="ECO:0000256" key="7">
    <source>
        <dbReference type="ARBA" id="ARBA00033999"/>
    </source>
</evidence>
<dbReference type="PANTHER" id="PTHR11455:SF9">
    <property type="entry name" value="CRYPTOCHROME CIRCADIAN CLOCK 5 ISOFORM X1"/>
    <property type="match status" value="1"/>
</dbReference>
<dbReference type="OrthoDB" id="9772484at2"/>
<evidence type="ECO:0000259" key="11">
    <source>
        <dbReference type="PROSITE" id="PS51645"/>
    </source>
</evidence>
<comment type="similarity">
    <text evidence="10">Belongs to the DNA photolyase family.</text>
</comment>
<evidence type="ECO:0000256" key="1">
    <source>
        <dbReference type="ARBA" id="ARBA00001932"/>
    </source>
</evidence>
<evidence type="ECO:0000256" key="9">
    <source>
        <dbReference type="PIRSR" id="PIRSR602081-2"/>
    </source>
</evidence>
<dbReference type="Proteomes" id="UP000186143">
    <property type="component" value="Unassembled WGS sequence"/>
</dbReference>
<dbReference type="EMBL" id="MKIO01000038">
    <property type="protein sequence ID" value="OLP53859.1"/>
    <property type="molecule type" value="Genomic_DNA"/>
</dbReference>
<evidence type="ECO:0000256" key="10">
    <source>
        <dbReference type="RuleBase" id="RU004182"/>
    </source>
</evidence>
<dbReference type="RefSeq" id="WP_075636103.1">
    <property type="nucleotide sequence ID" value="NZ_MKIO01000038.1"/>
</dbReference>
<dbReference type="GO" id="GO:0003677">
    <property type="term" value="F:DNA binding"/>
    <property type="evidence" value="ECO:0007669"/>
    <property type="project" value="TreeGrafter"/>
</dbReference>
<dbReference type="FunFam" id="1.10.579.10:FF:000003">
    <property type="entry name" value="Deoxyribodipyrimidine photo-lyase"/>
    <property type="match status" value="1"/>
</dbReference>
<dbReference type="GO" id="GO:0003904">
    <property type="term" value="F:deoxyribodipyrimidine photo-lyase activity"/>
    <property type="evidence" value="ECO:0007669"/>
    <property type="project" value="UniProtKB-EC"/>
</dbReference>
<dbReference type="SUPFAM" id="SSF48173">
    <property type="entry name" value="Cryptochrome/photolyase FAD-binding domain"/>
    <property type="match status" value="1"/>
</dbReference>
<dbReference type="InterPro" id="IPR005101">
    <property type="entry name" value="Cryptochr/Photolyase_FAD-bd"/>
</dbReference>
<evidence type="ECO:0000256" key="3">
    <source>
        <dbReference type="ARBA" id="ARBA00014046"/>
    </source>
</evidence>
<dbReference type="Pfam" id="PF00875">
    <property type="entry name" value="DNA_photolyase"/>
    <property type="match status" value="1"/>
</dbReference>
<keyword evidence="12" id="KW-0456">Lyase</keyword>
<organism evidence="12 13">
    <name type="scientific">Xaviernesmea rhizosphaerae</name>
    <dbReference type="NCBI Taxonomy" id="1672749"/>
    <lineage>
        <taxon>Bacteria</taxon>
        <taxon>Pseudomonadati</taxon>
        <taxon>Pseudomonadota</taxon>
        <taxon>Alphaproteobacteria</taxon>
        <taxon>Hyphomicrobiales</taxon>
        <taxon>Rhizobiaceae</taxon>
        <taxon>Rhizobium/Agrobacterium group</taxon>
        <taxon>Xaviernesmea</taxon>
    </lineage>
</organism>
<feature type="domain" description="Photolyase/cryptochrome alpha/beta" evidence="11">
    <location>
        <begin position="15"/>
        <end position="143"/>
    </location>
</feature>
<dbReference type="PANTHER" id="PTHR11455">
    <property type="entry name" value="CRYPTOCHROME"/>
    <property type="match status" value="1"/>
</dbReference>
<dbReference type="STRING" id="1672749.BJF92_04540"/>
<feature type="binding site" evidence="8">
    <location>
        <begin position="249"/>
        <end position="253"/>
    </location>
    <ligand>
        <name>FAD</name>
        <dbReference type="ChEBI" id="CHEBI:57692"/>
    </ligand>
</feature>
<dbReference type="PROSITE" id="PS00691">
    <property type="entry name" value="DNA_PHOTOLYASES_1_2"/>
    <property type="match status" value="1"/>
</dbReference>
<gene>
    <name evidence="12" type="ORF">BJF92_04540</name>
</gene>
<comment type="cofactor">
    <cofactor evidence="1">
        <name>(6R)-5,10-methylene-5,6,7,8-tetrahydrofolate</name>
        <dbReference type="ChEBI" id="CHEBI:15636"/>
    </cofactor>
</comment>
<evidence type="ECO:0000256" key="8">
    <source>
        <dbReference type="PIRSR" id="PIRSR602081-1"/>
    </source>
</evidence>
<dbReference type="InterPro" id="IPR036155">
    <property type="entry name" value="Crypto/Photolyase_N_sf"/>
</dbReference>
<dbReference type="PRINTS" id="PR00147">
    <property type="entry name" value="DNAPHOTLYASE"/>
</dbReference>
<evidence type="ECO:0000256" key="5">
    <source>
        <dbReference type="ARBA" id="ARBA00022827"/>
    </source>
</evidence>
<dbReference type="AlphaFoldDB" id="A0A1Q9AG60"/>
<dbReference type="InterPro" id="IPR002081">
    <property type="entry name" value="Cryptochrome/DNA_photolyase_1"/>
</dbReference>
<accession>A0A1Q9AG60</accession>
<dbReference type="Pfam" id="PF03441">
    <property type="entry name" value="FAD_binding_7"/>
    <property type="match status" value="1"/>
</dbReference>
<feature type="site" description="Electron transfer via tryptophanyl radical" evidence="9">
    <location>
        <position position="319"/>
    </location>
</feature>
<evidence type="ECO:0000313" key="13">
    <source>
        <dbReference type="Proteomes" id="UP000186143"/>
    </source>
</evidence>
<name>A0A1Q9AG60_9HYPH</name>
<dbReference type="Gene3D" id="3.40.50.620">
    <property type="entry name" value="HUPs"/>
    <property type="match status" value="1"/>
</dbReference>
<evidence type="ECO:0000313" key="12">
    <source>
        <dbReference type="EMBL" id="OLP53859.1"/>
    </source>
</evidence>
<feature type="site" description="Electron transfer via tryptophanyl radical" evidence="9">
    <location>
        <position position="395"/>
    </location>
</feature>
<dbReference type="InterPro" id="IPR018394">
    <property type="entry name" value="DNA_photolyase_1_CS_C"/>
</dbReference>
<evidence type="ECO:0000256" key="2">
    <source>
        <dbReference type="ARBA" id="ARBA00013149"/>
    </source>
</evidence>
<dbReference type="InterPro" id="IPR014729">
    <property type="entry name" value="Rossmann-like_a/b/a_fold"/>
</dbReference>
<dbReference type="GO" id="GO:0009416">
    <property type="term" value="P:response to light stimulus"/>
    <property type="evidence" value="ECO:0007669"/>
    <property type="project" value="TreeGrafter"/>
</dbReference>
<reference evidence="12 13" key="1">
    <citation type="submission" date="2016-09" db="EMBL/GenBank/DDBJ databases">
        <title>Rhizobium sp. nov., a novel species isolated from the rice rhizosphere.</title>
        <authorList>
            <person name="Zhao J."/>
            <person name="Zhang X."/>
        </authorList>
    </citation>
    <scope>NUCLEOTIDE SEQUENCE [LARGE SCALE GENOMIC DNA]</scope>
    <source>
        <strain evidence="12 13">MH17</strain>
    </source>
</reference>
<sequence length="490" mass="54856">MNKNSHHSSGSAGPSPVILWLRKDLRLQDNHALKAAADCGAPVICLYIREPQDGLGPLGAAQAWWLHHSLERFAEAIEGLGNRLILRSGEAGAVLGALIAETGARTIFWNRRYDPEAAAVDKALKAHFEGEGLQVKSFAGQLLHEPTRLKTKSGGPFRVYSPFWRAFEASGEPDAPLEAPAALPAPDRFPKSETLADWALLPVKPNWAEEFDGIWTPGEAGALTRLDRFVAERLKTYRAGRERPALDGSSGLSPHLAMGEISPATIWQATMGLSDRIPVEEIIAFRREIVWREYSYHLLFHHPDLPRENLNRRFDRLGWQGSEEDFARWCRGETGYPIVDAGMRQLWRHGAMHNRVRMIAASFLVKDLLIDWRRGEAWFRDTLVDADPASNGVNWQWVAGCGADAAPFFRVFNPILQGEKFDPKGDYVRRFVPELARLPDRYLHRPFEAPSSVLAEAGITLGKTYPLPQVDHARARDRALTAYRSVKDAS</sequence>
<feature type="binding site" evidence="8">
    <location>
        <begin position="385"/>
        <end position="387"/>
    </location>
    <ligand>
        <name>FAD</name>
        <dbReference type="ChEBI" id="CHEBI:57692"/>
    </ligand>
</feature>
<dbReference type="GO" id="GO:0000719">
    <property type="term" value="P:photoreactive repair"/>
    <property type="evidence" value="ECO:0007669"/>
    <property type="project" value="UniProtKB-ARBA"/>
</dbReference>
<keyword evidence="5 8" id="KW-0274">FAD</keyword>
<dbReference type="InterPro" id="IPR036134">
    <property type="entry name" value="Crypto/Photolyase_FAD-like_sf"/>
</dbReference>
<comment type="cofactor">
    <cofactor evidence="8">
        <name>FAD</name>
        <dbReference type="ChEBI" id="CHEBI:57692"/>
    </cofactor>
    <text evidence="8">Binds 1 FAD per subunit.</text>
</comment>
<dbReference type="SUPFAM" id="SSF52425">
    <property type="entry name" value="Cryptochrome/photolyase, N-terminal domain"/>
    <property type="match status" value="1"/>
</dbReference>